<accession>A0A7C4H650</accession>
<dbReference type="EMBL" id="DTBQ01000077">
    <property type="protein sequence ID" value="HGM46650.1"/>
    <property type="molecule type" value="Genomic_DNA"/>
</dbReference>
<feature type="domain" description="Nitroreductase" evidence="1">
    <location>
        <begin position="31"/>
        <end position="211"/>
    </location>
</feature>
<dbReference type="SUPFAM" id="SSF55469">
    <property type="entry name" value="FMN-dependent nitroreductase-like"/>
    <property type="match status" value="1"/>
</dbReference>
<dbReference type="AlphaFoldDB" id="A0A7C4H650"/>
<dbReference type="Gene3D" id="3.40.109.10">
    <property type="entry name" value="NADH Oxidase"/>
    <property type="match status" value="1"/>
</dbReference>
<dbReference type="InterPro" id="IPR000415">
    <property type="entry name" value="Nitroreductase-like"/>
</dbReference>
<dbReference type="InterPro" id="IPR029479">
    <property type="entry name" value="Nitroreductase"/>
</dbReference>
<dbReference type="PANTHER" id="PTHR43745:SF2">
    <property type="entry name" value="NITROREDUCTASE MJ1384-RELATED"/>
    <property type="match status" value="1"/>
</dbReference>
<dbReference type="NCBIfam" id="TIGR03605">
    <property type="entry name" value="antibiot_sagB"/>
    <property type="match status" value="1"/>
</dbReference>
<dbReference type="InterPro" id="IPR020051">
    <property type="entry name" value="SagB-type_dehydrogenase"/>
</dbReference>
<dbReference type="InterPro" id="IPR052544">
    <property type="entry name" value="Bacteriocin_Proc_Enz"/>
</dbReference>
<protein>
    <submittedName>
        <fullName evidence="2">SagB/ThcOx family dehydrogenase</fullName>
    </submittedName>
</protein>
<dbReference type="GO" id="GO:0016491">
    <property type="term" value="F:oxidoreductase activity"/>
    <property type="evidence" value="ECO:0007669"/>
    <property type="project" value="InterPro"/>
</dbReference>
<organism evidence="2">
    <name type="scientific">Thermofilum pendens</name>
    <dbReference type="NCBI Taxonomy" id="2269"/>
    <lineage>
        <taxon>Archaea</taxon>
        <taxon>Thermoproteota</taxon>
        <taxon>Thermoprotei</taxon>
        <taxon>Thermofilales</taxon>
        <taxon>Thermofilaceae</taxon>
        <taxon>Thermofilum</taxon>
    </lineage>
</organism>
<evidence type="ECO:0000259" key="1">
    <source>
        <dbReference type="Pfam" id="PF00881"/>
    </source>
</evidence>
<name>A0A7C4H650_THEPE</name>
<reference evidence="2" key="1">
    <citation type="journal article" date="2020" name="mSystems">
        <title>Genome- and Community-Level Interaction Insights into Carbon Utilization and Element Cycling Functions of Hydrothermarchaeota in Hydrothermal Sediment.</title>
        <authorList>
            <person name="Zhou Z."/>
            <person name="Liu Y."/>
            <person name="Xu W."/>
            <person name="Pan J."/>
            <person name="Luo Z.H."/>
            <person name="Li M."/>
        </authorList>
    </citation>
    <scope>NUCLEOTIDE SEQUENCE</scope>
    <source>
        <strain evidence="2">SpSt-649</strain>
    </source>
</reference>
<comment type="caution">
    <text evidence="2">The sequence shown here is derived from an EMBL/GenBank/DDBJ whole genome shotgun (WGS) entry which is preliminary data.</text>
</comment>
<evidence type="ECO:0000313" key="2">
    <source>
        <dbReference type="EMBL" id="HGM46650.1"/>
    </source>
</evidence>
<gene>
    <name evidence="2" type="ORF">ENU21_02695</name>
</gene>
<sequence length="237" mass="26503">MLGESGERVELLLPLPAPRSKVVLEEAILLRRSIREWARSPLSLEDLSLILWAAQGLAGYDGWPRRTAPSAGATYPLELYAVLGEEGVRVGGSFAEAGVYKYRWMRHSLALVREGDVRRELWAASLRQEWVLEAPVSIVICAVHRRTTRRYGERGERYVYMEAGHAGQNIYLMAAALNLGTVAVGAFDDAAVARVIRAQAEERPLYIFPVGVPEKPSKGKFEELWKLLAEFRKRGKG</sequence>
<dbReference type="Pfam" id="PF00881">
    <property type="entry name" value="Nitroreductase"/>
    <property type="match status" value="1"/>
</dbReference>
<dbReference type="CDD" id="cd02142">
    <property type="entry name" value="McbC_SagB-like_oxidoreductase"/>
    <property type="match status" value="1"/>
</dbReference>
<proteinExistence type="predicted"/>
<dbReference type="PANTHER" id="PTHR43745">
    <property type="entry name" value="NITROREDUCTASE MJ1384-RELATED"/>
    <property type="match status" value="1"/>
</dbReference>